<dbReference type="Gene3D" id="3.30.70.20">
    <property type="match status" value="1"/>
</dbReference>
<gene>
    <name evidence="7" type="ORF">IAA72_03485</name>
</gene>
<dbReference type="Pfam" id="PF02906">
    <property type="entry name" value="Fe_hyd_lg_C"/>
    <property type="match status" value="1"/>
</dbReference>
<dbReference type="InterPro" id="IPR004108">
    <property type="entry name" value="Fe_hydrogenase_lsu_C"/>
</dbReference>
<dbReference type="GO" id="GO:0046872">
    <property type="term" value="F:metal ion binding"/>
    <property type="evidence" value="ECO:0007669"/>
    <property type="project" value="UniProtKB-KW"/>
</dbReference>
<reference evidence="7" key="2">
    <citation type="journal article" date="2021" name="PeerJ">
        <title>Extensive microbial diversity within the chicken gut microbiome revealed by metagenomics and culture.</title>
        <authorList>
            <person name="Gilroy R."/>
            <person name="Ravi A."/>
            <person name="Getino M."/>
            <person name="Pursley I."/>
            <person name="Horton D.L."/>
            <person name="Alikhan N.F."/>
            <person name="Baker D."/>
            <person name="Gharbi K."/>
            <person name="Hall N."/>
            <person name="Watson M."/>
            <person name="Adriaenssens E.M."/>
            <person name="Foster-Nyarko E."/>
            <person name="Jarju S."/>
            <person name="Secka A."/>
            <person name="Antonio M."/>
            <person name="Oren A."/>
            <person name="Chaudhuri R.R."/>
            <person name="La Ragione R."/>
            <person name="Hildebrand F."/>
            <person name="Pallen M.J."/>
        </authorList>
    </citation>
    <scope>NUCLEOTIDE SEQUENCE</scope>
    <source>
        <strain evidence="7">14700</strain>
    </source>
</reference>
<dbReference type="Gene3D" id="1.10.15.40">
    <property type="entry name" value="Electron transport complex subunit B, putative Fe-S cluster"/>
    <property type="match status" value="1"/>
</dbReference>
<dbReference type="CDD" id="cd00130">
    <property type="entry name" value="PAS"/>
    <property type="match status" value="1"/>
</dbReference>
<sequence>MQNPIYTEVTSCRDCYKCVRSCPVKAIQIKDGHAMIIKDRCLYCGRCVHVCPNNAKKIRNDVDRVKLAIQSGRRVICSLAPSYASEFGGREKELLTALKKLGFSAISETAIGATLVTEALDIYASEHDGKCPFIGTACPSAVALVKKYFPAEAAMLAPVPSPLQTHSAYLRHIYNDDFAIVFVGPCVSKKAEADETPGYPDIAITFAELRSWLADEGISLDEIEAEDVDFIPCKAGLSTIYPIEGGQISSSSIWSGNAIRSDALAFSGMEQLMSALDVKEVPLEYFMELLACEGGCINGPGTDGAVSVAERKKKASSHTLKRLDEADLFKGDEEFARKLLAEGYGILHAASPKAETGFRSQHSEDEIRRALVELGKLTKADELNCGGCGYNTCRDMAIAYLDGMAEVEMCVTKMRKEAESKVDVLLRTIPMGVVIVDSDLQIADCNTNFLEFFGDMEEGFVDQSILQMVKGLPLERFVPFADKFRDQFYLSHPGQYRVHFKDKYLRVTFFLVESKRLLGAMFEDITSPTIKRETVVKKAEDVIQKSLETVQQIASLLGENAAETEIMLNSLIDAFSVHGTGEGESDFREDEGGDLT</sequence>
<reference evidence="7" key="1">
    <citation type="submission" date="2020-10" db="EMBL/GenBank/DDBJ databases">
        <authorList>
            <person name="Gilroy R."/>
        </authorList>
    </citation>
    <scope>NUCLEOTIDE SEQUENCE</scope>
    <source>
        <strain evidence="7">14700</strain>
    </source>
</reference>
<evidence type="ECO:0000313" key="7">
    <source>
        <dbReference type="EMBL" id="MBO8468830.1"/>
    </source>
</evidence>
<evidence type="ECO:0000256" key="2">
    <source>
        <dbReference type="ARBA" id="ARBA00022723"/>
    </source>
</evidence>
<dbReference type="InterPro" id="IPR017896">
    <property type="entry name" value="4Fe4S_Fe-S-bd"/>
</dbReference>
<feature type="domain" description="4Fe-4S" evidence="6">
    <location>
        <begin position="366"/>
        <end position="427"/>
    </location>
</feature>
<dbReference type="InterPro" id="IPR009016">
    <property type="entry name" value="Fe_hydrogenase"/>
</dbReference>
<dbReference type="Pfam" id="PF04060">
    <property type="entry name" value="FeS"/>
    <property type="match status" value="1"/>
</dbReference>
<evidence type="ECO:0000259" key="5">
    <source>
        <dbReference type="PROSITE" id="PS51379"/>
    </source>
</evidence>
<dbReference type="PANTHER" id="PTHR11615">
    <property type="entry name" value="NITRATE, FORMATE, IRON DEHYDROGENASE"/>
    <property type="match status" value="1"/>
</dbReference>
<evidence type="ECO:0000256" key="3">
    <source>
        <dbReference type="ARBA" id="ARBA00023004"/>
    </source>
</evidence>
<organism evidence="7 8">
    <name type="scientific">Candidatus Ornithospirochaeta stercoravium</name>
    <dbReference type="NCBI Taxonomy" id="2840897"/>
    <lineage>
        <taxon>Bacteria</taxon>
        <taxon>Pseudomonadati</taxon>
        <taxon>Spirochaetota</taxon>
        <taxon>Spirochaetia</taxon>
        <taxon>Spirochaetales</taxon>
        <taxon>Spirochaetaceae</taxon>
        <taxon>Spirochaetaceae incertae sedis</taxon>
        <taxon>Candidatus Ornithospirochaeta</taxon>
    </lineage>
</organism>
<dbReference type="Gene3D" id="3.40.50.1780">
    <property type="match status" value="1"/>
</dbReference>
<dbReference type="PROSITE" id="PS51379">
    <property type="entry name" value="4FE4S_FER_2"/>
    <property type="match status" value="2"/>
</dbReference>
<dbReference type="SUPFAM" id="SSF54862">
    <property type="entry name" value="4Fe-4S ferredoxins"/>
    <property type="match status" value="1"/>
</dbReference>
<dbReference type="InterPro" id="IPR000014">
    <property type="entry name" value="PAS"/>
</dbReference>
<dbReference type="SUPFAM" id="SSF55785">
    <property type="entry name" value="PYP-like sensor domain (PAS domain)"/>
    <property type="match status" value="1"/>
</dbReference>
<keyword evidence="2" id="KW-0479">Metal-binding</keyword>
<keyword evidence="1" id="KW-0004">4Fe-4S</keyword>
<dbReference type="InterPro" id="IPR050340">
    <property type="entry name" value="Cytosolic_Fe-S_CAF"/>
</dbReference>
<dbReference type="PROSITE" id="PS51656">
    <property type="entry name" value="4FE4S"/>
    <property type="match status" value="1"/>
</dbReference>
<dbReference type="PROSITE" id="PS00198">
    <property type="entry name" value="4FE4S_FER_1"/>
    <property type="match status" value="1"/>
</dbReference>
<dbReference type="InterPro" id="IPR007202">
    <property type="entry name" value="4Fe-4S_dom"/>
</dbReference>
<dbReference type="Pfam" id="PF12838">
    <property type="entry name" value="Fer4_7"/>
    <property type="match status" value="1"/>
</dbReference>
<dbReference type="EMBL" id="JADIMF010000056">
    <property type="protein sequence ID" value="MBO8468830.1"/>
    <property type="molecule type" value="Genomic_DNA"/>
</dbReference>
<feature type="domain" description="4Fe-4S ferredoxin-type" evidence="5">
    <location>
        <begin position="32"/>
        <end position="61"/>
    </location>
</feature>
<dbReference type="SUPFAM" id="SSF53920">
    <property type="entry name" value="Fe-only hydrogenase"/>
    <property type="match status" value="1"/>
</dbReference>
<feature type="domain" description="4Fe-4S ferredoxin-type" evidence="5">
    <location>
        <begin position="3"/>
        <end position="31"/>
    </location>
</feature>
<proteinExistence type="predicted"/>
<evidence type="ECO:0000313" key="8">
    <source>
        <dbReference type="Proteomes" id="UP000810292"/>
    </source>
</evidence>
<dbReference type="InterPro" id="IPR035965">
    <property type="entry name" value="PAS-like_dom_sf"/>
</dbReference>
<evidence type="ECO:0000256" key="4">
    <source>
        <dbReference type="ARBA" id="ARBA00023014"/>
    </source>
</evidence>
<dbReference type="Gene3D" id="3.40.950.10">
    <property type="entry name" value="Fe-only Hydrogenase (Larger Subunit), Chain L, domain 3"/>
    <property type="match status" value="1"/>
</dbReference>
<evidence type="ECO:0000259" key="6">
    <source>
        <dbReference type="PROSITE" id="PS51656"/>
    </source>
</evidence>
<accession>A0A9D9ND78</accession>
<dbReference type="InterPro" id="IPR017900">
    <property type="entry name" value="4Fe4S_Fe_S_CS"/>
</dbReference>
<dbReference type="Proteomes" id="UP000810292">
    <property type="component" value="Unassembled WGS sequence"/>
</dbReference>
<name>A0A9D9ND78_9SPIO</name>
<dbReference type="GO" id="GO:0051539">
    <property type="term" value="F:4 iron, 4 sulfur cluster binding"/>
    <property type="evidence" value="ECO:0007669"/>
    <property type="project" value="UniProtKB-KW"/>
</dbReference>
<keyword evidence="3" id="KW-0408">Iron</keyword>
<keyword evidence="4" id="KW-0411">Iron-sulfur</keyword>
<comment type="caution">
    <text evidence="7">The sequence shown here is derived from an EMBL/GenBank/DDBJ whole genome shotgun (WGS) entry which is preliminary data.</text>
</comment>
<evidence type="ECO:0000256" key="1">
    <source>
        <dbReference type="ARBA" id="ARBA00022485"/>
    </source>
</evidence>
<protein>
    <submittedName>
        <fullName evidence="7">4Fe-4S binding protein</fullName>
    </submittedName>
</protein>
<dbReference type="AlphaFoldDB" id="A0A9D9ND78"/>